<organism evidence="13 14">
    <name type="scientific">Arabis nemorensis</name>
    <dbReference type="NCBI Taxonomy" id="586526"/>
    <lineage>
        <taxon>Eukaryota</taxon>
        <taxon>Viridiplantae</taxon>
        <taxon>Streptophyta</taxon>
        <taxon>Embryophyta</taxon>
        <taxon>Tracheophyta</taxon>
        <taxon>Spermatophyta</taxon>
        <taxon>Magnoliopsida</taxon>
        <taxon>eudicotyledons</taxon>
        <taxon>Gunneridae</taxon>
        <taxon>Pentapetalae</taxon>
        <taxon>rosids</taxon>
        <taxon>malvids</taxon>
        <taxon>Brassicales</taxon>
        <taxon>Brassicaceae</taxon>
        <taxon>Arabideae</taxon>
        <taxon>Arabis</taxon>
    </lineage>
</organism>
<dbReference type="Pfam" id="PF03662">
    <property type="entry name" value="Glyco_hydro_79n"/>
    <property type="match status" value="1"/>
</dbReference>
<dbReference type="GO" id="GO:0009505">
    <property type="term" value="C:plant-type cell wall"/>
    <property type="evidence" value="ECO:0007669"/>
    <property type="project" value="TreeGrafter"/>
</dbReference>
<keyword evidence="6" id="KW-0378">Hydrolase</keyword>
<gene>
    <name evidence="13" type="ORF">ANE_LOCUS5032</name>
</gene>
<dbReference type="InterPro" id="IPR005516">
    <property type="entry name" value="Remorin_C"/>
</dbReference>
<evidence type="ECO:0000313" key="13">
    <source>
        <dbReference type="EMBL" id="VVA94587.1"/>
    </source>
</evidence>
<name>A0A565AZ06_9BRAS</name>
<dbReference type="GO" id="GO:0005765">
    <property type="term" value="C:lysosomal membrane"/>
    <property type="evidence" value="ECO:0007669"/>
    <property type="project" value="UniProtKB-SubCell"/>
</dbReference>
<proteinExistence type="inferred from homology"/>
<evidence type="ECO:0000256" key="1">
    <source>
        <dbReference type="ARBA" id="ARBA00004613"/>
    </source>
</evidence>
<comment type="subcellular location">
    <subcellularLocation>
        <location evidence="10">Lysosome membrane</location>
        <topology evidence="10">Peripheral membrane protein</topology>
    </subcellularLocation>
    <subcellularLocation>
        <location evidence="1">Secreted</location>
    </subcellularLocation>
</comment>
<dbReference type="AlphaFoldDB" id="A0A565AZ06"/>
<dbReference type="SUPFAM" id="SSF51445">
    <property type="entry name" value="(Trans)glycosidases"/>
    <property type="match status" value="1"/>
</dbReference>
<dbReference type="InterPro" id="IPR017853">
    <property type="entry name" value="GH"/>
</dbReference>
<dbReference type="Proteomes" id="UP000489600">
    <property type="component" value="Unassembled WGS sequence"/>
</dbReference>
<keyword evidence="9" id="KW-0458">Lysosome</keyword>
<dbReference type="EMBL" id="CABITT030000002">
    <property type="protein sequence ID" value="VVA94587.1"/>
    <property type="molecule type" value="Genomic_DNA"/>
</dbReference>
<comment type="similarity">
    <text evidence="2">Belongs to the remorin family.</text>
</comment>
<evidence type="ECO:0000256" key="4">
    <source>
        <dbReference type="ARBA" id="ARBA00022525"/>
    </source>
</evidence>
<keyword evidence="8" id="KW-0325">Glycoprotein</keyword>
<comment type="caution">
    <text evidence="13">The sequence shown here is derived from an EMBL/GenBank/DDBJ whole genome shotgun (WGS) entry which is preliminary data.</text>
</comment>
<evidence type="ECO:0000256" key="9">
    <source>
        <dbReference type="ARBA" id="ARBA00023228"/>
    </source>
</evidence>
<evidence type="ECO:0000256" key="3">
    <source>
        <dbReference type="ARBA" id="ARBA00009800"/>
    </source>
</evidence>
<accession>A0A565AZ06</accession>
<keyword evidence="14" id="KW-1185">Reference proteome</keyword>
<evidence type="ECO:0000256" key="5">
    <source>
        <dbReference type="ARBA" id="ARBA00022729"/>
    </source>
</evidence>
<dbReference type="GO" id="GO:0004566">
    <property type="term" value="F:beta-glucuronidase activity"/>
    <property type="evidence" value="ECO:0007669"/>
    <property type="project" value="TreeGrafter"/>
</dbReference>
<dbReference type="GO" id="GO:0005576">
    <property type="term" value="C:extracellular region"/>
    <property type="evidence" value="ECO:0007669"/>
    <property type="project" value="UniProtKB-SubCell"/>
</dbReference>
<evidence type="ECO:0000256" key="6">
    <source>
        <dbReference type="ARBA" id="ARBA00022801"/>
    </source>
</evidence>
<comment type="function">
    <text evidence="11">Endoglycosidase which is a cell surface and extracellular matrix-degrading enzyme. Cleaves heparan sulfate proteoglycans (HSPGs) into heparan sulfate side chains and core proteoglycans.</text>
</comment>
<protein>
    <recommendedName>
        <fullName evidence="12">Remorin C-terminal domain-containing protein</fullName>
    </recommendedName>
</protein>
<dbReference type="OrthoDB" id="1104635at2759"/>
<evidence type="ECO:0000313" key="14">
    <source>
        <dbReference type="Proteomes" id="UP000489600"/>
    </source>
</evidence>
<evidence type="ECO:0000256" key="11">
    <source>
        <dbReference type="ARBA" id="ARBA00055929"/>
    </source>
</evidence>
<evidence type="ECO:0000259" key="12">
    <source>
        <dbReference type="Pfam" id="PF03763"/>
    </source>
</evidence>
<reference evidence="13" key="1">
    <citation type="submission" date="2019-07" db="EMBL/GenBank/DDBJ databases">
        <authorList>
            <person name="Dittberner H."/>
        </authorList>
    </citation>
    <scope>NUCLEOTIDE SEQUENCE [LARGE SCALE GENOMIC DNA]</scope>
</reference>
<dbReference type="InterPro" id="IPR005199">
    <property type="entry name" value="Glyco_hydro_79"/>
</dbReference>
<evidence type="ECO:0000256" key="8">
    <source>
        <dbReference type="ARBA" id="ARBA00023180"/>
    </source>
</evidence>
<keyword evidence="4" id="KW-0964">Secreted</keyword>
<keyword evidence="7" id="KW-0472">Membrane</keyword>
<evidence type="ECO:0000256" key="10">
    <source>
        <dbReference type="ARBA" id="ARBA00023765"/>
    </source>
</evidence>
<feature type="domain" description="Remorin C-terminal" evidence="12">
    <location>
        <begin position="509"/>
        <end position="608"/>
    </location>
</feature>
<dbReference type="Gene3D" id="3.20.20.80">
    <property type="entry name" value="Glycosidases"/>
    <property type="match status" value="1"/>
</dbReference>
<dbReference type="PANTHER" id="PTHR14363:SF13">
    <property type="entry name" value="OS07G0598400 PROTEIN"/>
    <property type="match status" value="1"/>
</dbReference>
<dbReference type="Pfam" id="PF03763">
    <property type="entry name" value="Remorin_C"/>
    <property type="match status" value="1"/>
</dbReference>
<comment type="similarity">
    <text evidence="3">Belongs to the glycosyl hydrolase 79 family.</text>
</comment>
<sequence>MVCGIFASVSNGEEGRRARVDVKIEAETSIAKTDDNFICATLDWWPSDKCDYGQCPWANSGLNNLDLSNTILRNAIKAFGEMRIRVGGSLQDQVLYKVGKSVKECSDFKRNDDGLFGFTQGCLQMKRWDQLHSLFNQTGAKVTFGLNALFGRKKSKTDEGLWIGDWNAQNSYDLMKYSIEKGYKIDSYELGNELCSSGVSARVEVKQYAKDMKKLKRAVEKLYQDEKTQPKVLGPAGFYDEKWFNEFLLHSGPDVVDGLTHHIYNLGAGVDKTLIDKIQDPFFLSQVAQTYKDMSNTIDRFGPWAGAWVGEAGGAYNSGGKDVSHTFANGFWYIDQLGMTSVYNHKVFCRQALVGGNYALLNTTSYIPNPDYYGALLWHRLMGSRVLRASHNTTPYLRVYAHCARKHSGVTLVVINLSNTESYEMYIEEYARVSLRKREEYHLTPMDGDIQSDVVLLNGKALRLTETEDIPKMKPNFPQPCSDHSRSNHIDDFSRGSRHAKSVSMGPAVDQWKETEIGKAKKKYEKLSEKIMSWEDYKRKKAKRKLHRTERGVERTKLKALQKFKDENERIEIIVASARAHAYESRVKEELKVKEKANLMRTTGRSPSTCL</sequence>
<dbReference type="FunFam" id="3.20.20.80:FF:000023">
    <property type="entry name" value="heparanase-like protein 3"/>
    <property type="match status" value="1"/>
</dbReference>
<evidence type="ECO:0000256" key="2">
    <source>
        <dbReference type="ARBA" id="ARBA00005711"/>
    </source>
</evidence>
<evidence type="ECO:0000256" key="7">
    <source>
        <dbReference type="ARBA" id="ARBA00023136"/>
    </source>
</evidence>
<keyword evidence="5" id="KW-0732">Signal</keyword>
<dbReference type="PANTHER" id="PTHR14363">
    <property type="entry name" value="HEPARANASE-RELATED"/>
    <property type="match status" value="1"/>
</dbReference>